<accession>M5FAX0</accession>
<proteinExistence type="predicted"/>
<evidence type="ECO:0000313" key="1">
    <source>
        <dbReference type="EMBL" id="CCV09076.1"/>
    </source>
</evidence>
<organism evidence="1 2">
    <name type="scientific">Mesorhizobium metallidurans STM 2683</name>
    <dbReference type="NCBI Taxonomy" id="1297569"/>
    <lineage>
        <taxon>Bacteria</taxon>
        <taxon>Pseudomonadati</taxon>
        <taxon>Pseudomonadota</taxon>
        <taxon>Alphaproteobacteria</taxon>
        <taxon>Hyphomicrobiales</taxon>
        <taxon>Phyllobacteriaceae</taxon>
        <taxon>Mesorhizobium</taxon>
    </lineage>
</organism>
<evidence type="ECO:0000313" key="2">
    <source>
        <dbReference type="Proteomes" id="UP000012062"/>
    </source>
</evidence>
<comment type="caution">
    <text evidence="1">The sequence shown here is derived from an EMBL/GenBank/DDBJ whole genome shotgun (WGS) entry which is preliminary data.</text>
</comment>
<protein>
    <submittedName>
        <fullName evidence="1">Uncharacterized protein</fullName>
    </submittedName>
</protein>
<keyword evidence="2" id="KW-1185">Reference proteome</keyword>
<dbReference type="Proteomes" id="UP000012062">
    <property type="component" value="Unassembled WGS sequence"/>
</dbReference>
<reference evidence="1 2" key="1">
    <citation type="submission" date="2013-02" db="EMBL/GenBank/DDBJ databases">
        <authorList>
            <person name="Genoscope - CEA"/>
        </authorList>
    </citation>
    <scope>NUCLEOTIDE SEQUENCE [LARGE SCALE GENOMIC DNA]</scope>
    <source>
        <strain evidence="1 2">STM 2683</strain>
    </source>
</reference>
<name>M5FAX0_9HYPH</name>
<sequence length="111" mass="11707">MPDGLPDRYGRISTQLLADGYPIVPAGPLQALLLAAHPFSLFVSLPTSARRATAGPIDRLAPRSLYANAVRLGLAAGIVVPTIALLRVTRDKDVVLSESIMIRAPYSLGCG</sequence>
<dbReference type="EMBL" id="CAUM01000153">
    <property type="protein sequence ID" value="CCV09076.1"/>
    <property type="molecule type" value="Genomic_DNA"/>
</dbReference>
<dbReference type="AlphaFoldDB" id="M5FAX0"/>
<gene>
    <name evidence="1" type="ORF">MESS2_820016</name>
</gene>